<dbReference type="GO" id="GO:0004559">
    <property type="term" value="F:alpha-mannosidase activity"/>
    <property type="evidence" value="ECO:0007669"/>
    <property type="project" value="UniProtKB-EC"/>
</dbReference>
<dbReference type="InterPro" id="IPR000602">
    <property type="entry name" value="Glyco_hydro_38_N"/>
</dbReference>
<dbReference type="Gene3D" id="2.60.40.1360">
    <property type="match status" value="1"/>
</dbReference>
<evidence type="ECO:0000313" key="16">
    <source>
        <dbReference type="Proteomes" id="UP000291020"/>
    </source>
</evidence>
<dbReference type="InterPro" id="IPR013783">
    <property type="entry name" value="Ig-like_fold"/>
</dbReference>
<evidence type="ECO:0000256" key="5">
    <source>
        <dbReference type="ARBA" id="ARBA00022723"/>
    </source>
</evidence>
<dbReference type="GO" id="GO:0005764">
    <property type="term" value="C:lysosome"/>
    <property type="evidence" value="ECO:0007669"/>
    <property type="project" value="TreeGrafter"/>
</dbReference>
<evidence type="ECO:0000256" key="1">
    <source>
        <dbReference type="ARBA" id="ARBA00000365"/>
    </source>
</evidence>
<dbReference type="InterPro" id="IPR028995">
    <property type="entry name" value="Glyco_hydro_57/38_cen_sf"/>
</dbReference>
<dbReference type="GO" id="GO:0006013">
    <property type="term" value="P:mannose metabolic process"/>
    <property type="evidence" value="ECO:0007669"/>
    <property type="project" value="InterPro"/>
</dbReference>
<keyword evidence="10 11" id="KW-0326">Glycosidase</keyword>
<dbReference type="InterPro" id="IPR003599">
    <property type="entry name" value="Ig_sub"/>
</dbReference>
<evidence type="ECO:0000259" key="14">
    <source>
        <dbReference type="PROSITE" id="PS50835"/>
    </source>
</evidence>
<protein>
    <recommendedName>
        <fullName evidence="11">Alpha-mannosidase</fullName>
        <ecNumber evidence="11">3.2.1.-</ecNumber>
    </recommendedName>
</protein>
<dbReference type="Gene3D" id="2.60.40.10">
    <property type="entry name" value="Immunoglobulins"/>
    <property type="match status" value="1"/>
</dbReference>
<evidence type="ECO:0000256" key="11">
    <source>
        <dbReference type="RuleBase" id="RU361199"/>
    </source>
</evidence>
<sequence>MAERCLGEGRTVPNTLLLGHVCCPPRGARNCSLLCSRCQALGAPPPSPGGAGGACRQRKLTWGAQRRLRPEIPQKAAAAQPPHSTGHGEAAKQPQQESMHAYAANVYTSVVEELMKGKQRKFIAVEQEFFRLWWDTVATDIHKQQVHQLLQEGRLEFIIGGQVMHDEAVTHINDQILQLTEGHGFLYETFGMRPRFSWHVDPFGASATTPTLFALAGFNAHLISRIDYDLKDDMQKTKKLQFVWRGSPSLSENHEIFTHVMDQYSYCTPSQIPFSNRSGFYWNGIAVFPDPPKDGVYPNMSVPVTDATIHLYAQSMVANIKKRAAWFRTADVLWPWGCDKQFFNASVQYSNMDPLLDYINKHADQFGVTVQYSTVSDYFQALYNRNLTWDIQNNQDFLPYSTEPFQAWTGFYTSRSVLKGIARRASSLLCAGESFFTQYVQKYPAGSVCKFWALQQLRSLRWAVSEVQHHDGITGTESPKVKDMYMNHLMDGIVNVKKLMASIILDTDNAKKNGKLYSYVYNKDTGKRGTRNVEQYIIVYNPLAWNITTFVVVAMSYSAVSVYDELGHPVSAQIQGSAESPFTYDLYILVTLSGLSYQRYSVKLSADNESAFIARSVKYGRKVIKHADRQSRRLIPVLNDCYTVMLDQNTNLMHSITDRKTNQTVEVTQEFLEYHVNGDVRKGPISDNYLFTPNGSAVEESKAVGLEVVSGNLVREIRQYFYRNTTAQDYMYVAYSRIYSVPGGYDDKLLCHRIEQEYRVGPLELNHEAIFRTSTNLNTKQTLHTDNNGYQMQKRPYKVFVNNSVARNYYPMVQTAYIEDDRMRLILLAERSHGVSSQGNGQVEVMLHRRLWNNLEWDLNYNLTLNDTSVVRPMFWLILGTKPAADVLYQSSALALEHRPFVMYGELTDKPKLHRERHSIQRDPVTLPANLHLQTLSIPGWTYSSNHTEQLQNIYKGIRKQEDADFRRVLLRIRHMYEVGEDPVLSQPATVNLKSLLKGLRTVELVEERSLTGTWDINTLERWKWKSAQHISKGLSCNTKTTMENSTVTIHPKEIRTFFVYFQASGTNELTISQTPSEIKVSTGMSAEITCSWKNNEMVQRFRVTWKTEHLTCKEGINRELSSKLYYTANATHKDKTVLKIEAVKKNDTGTYFCEITTEIPFMKKGLGNGTTLIVEEKEAGSMENYHFMAILAIFPFLISGGCFYLCYKKQQNSKNSVPERRTHEERTLQVTELDEGNEINEAEERKPSSSNSSEWVSDLQQGSAYKKWAPK</sequence>
<feature type="compositionally biased region" description="Polar residues" evidence="12">
    <location>
        <begin position="1249"/>
        <end position="1264"/>
    </location>
</feature>
<dbReference type="Pfam" id="PF07686">
    <property type="entry name" value="V-set"/>
    <property type="match status" value="1"/>
</dbReference>
<dbReference type="SUPFAM" id="SSF48726">
    <property type="entry name" value="Immunoglobulin"/>
    <property type="match status" value="1"/>
</dbReference>
<evidence type="ECO:0000256" key="7">
    <source>
        <dbReference type="ARBA" id="ARBA00022801"/>
    </source>
</evidence>
<feature type="transmembrane region" description="Helical" evidence="13">
    <location>
        <begin position="1186"/>
        <end position="1208"/>
    </location>
</feature>
<evidence type="ECO:0000256" key="8">
    <source>
        <dbReference type="ARBA" id="ARBA00022833"/>
    </source>
</evidence>
<dbReference type="InterPro" id="IPR011330">
    <property type="entry name" value="Glyco_hydro/deAcase_b/a-brl"/>
</dbReference>
<feature type="compositionally biased region" description="Basic and acidic residues" evidence="12">
    <location>
        <begin position="1218"/>
        <end position="1228"/>
    </location>
</feature>
<dbReference type="SUPFAM" id="SSF88713">
    <property type="entry name" value="Glycoside hydrolase/deacetylase"/>
    <property type="match status" value="1"/>
</dbReference>
<evidence type="ECO:0000256" key="13">
    <source>
        <dbReference type="SAM" id="Phobius"/>
    </source>
</evidence>
<keyword evidence="13" id="KW-0812">Transmembrane</keyword>
<keyword evidence="16" id="KW-1185">Reference proteome</keyword>
<feature type="domain" description="Ig-like" evidence="14">
    <location>
        <begin position="1052"/>
        <end position="1157"/>
    </location>
</feature>
<dbReference type="CDD" id="cd00099">
    <property type="entry name" value="IgV"/>
    <property type="match status" value="1"/>
</dbReference>
<evidence type="ECO:0000256" key="4">
    <source>
        <dbReference type="ARBA" id="ARBA00022525"/>
    </source>
</evidence>
<evidence type="ECO:0000313" key="15">
    <source>
        <dbReference type="Ensembl" id="ENSGAGP00000030981.1"/>
    </source>
</evidence>
<dbReference type="SMART" id="SM00409">
    <property type="entry name" value="IG"/>
    <property type="match status" value="1"/>
</dbReference>
<dbReference type="FunFam" id="2.60.40.1360:FF:000003">
    <property type="entry name" value="Alpha-mannosidase"/>
    <property type="match status" value="1"/>
</dbReference>
<dbReference type="Gene3D" id="1.20.1270.50">
    <property type="entry name" value="Glycoside hydrolase family 38, central domain"/>
    <property type="match status" value="2"/>
</dbReference>
<evidence type="ECO:0000256" key="6">
    <source>
        <dbReference type="ARBA" id="ARBA00022729"/>
    </source>
</evidence>
<keyword evidence="13" id="KW-1133">Transmembrane helix</keyword>
<dbReference type="InterPro" id="IPR013106">
    <property type="entry name" value="Ig_V-set"/>
</dbReference>
<dbReference type="GO" id="GO:0005576">
    <property type="term" value="C:extracellular region"/>
    <property type="evidence" value="ECO:0007669"/>
    <property type="project" value="UniProtKB-SubCell"/>
</dbReference>
<keyword evidence="7 11" id="KW-0378">Hydrolase</keyword>
<dbReference type="InterPro" id="IPR036179">
    <property type="entry name" value="Ig-like_dom_sf"/>
</dbReference>
<feature type="region of interest" description="Disordered" evidence="12">
    <location>
        <begin position="1216"/>
        <end position="1272"/>
    </location>
</feature>
<keyword evidence="6" id="KW-0732">Signal</keyword>
<proteinExistence type="inferred from homology"/>
<dbReference type="FunFam" id="3.20.110.10:FF:000004">
    <property type="entry name" value="Alpha-mannosidase"/>
    <property type="match status" value="1"/>
</dbReference>
<dbReference type="InterPro" id="IPR037094">
    <property type="entry name" value="Glyco_hydro_38_cen_sf"/>
</dbReference>
<evidence type="ECO:0000256" key="12">
    <source>
        <dbReference type="SAM" id="MobiDB-lite"/>
    </source>
</evidence>
<dbReference type="FunFam" id="2.70.98.30:FF:000005">
    <property type="entry name" value="Alpha-mannosidase"/>
    <property type="match status" value="1"/>
</dbReference>
<reference evidence="15" key="2">
    <citation type="submission" date="2025-08" db="UniProtKB">
        <authorList>
            <consortium name="Ensembl"/>
        </authorList>
    </citation>
    <scope>IDENTIFICATION</scope>
</reference>
<name>A0A452ISH7_9SAUR</name>
<dbReference type="InterPro" id="IPR011682">
    <property type="entry name" value="Glyco_hydro_38_C"/>
</dbReference>
<keyword evidence="5 11" id="KW-0479">Metal-binding</keyword>
<feature type="compositionally biased region" description="Acidic residues" evidence="12">
    <location>
        <begin position="1233"/>
        <end position="1242"/>
    </location>
</feature>
<evidence type="ECO:0000256" key="9">
    <source>
        <dbReference type="ARBA" id="ARBA00023180"/>
    </source>
</evidence>
<dbReference type="PROSITE" id="PS50835">
    <property type="entry name" value="IG_LIKE"/>
    <property type="match status" value="1"/>
</dbReference>
<dbReference type="Pfam" id="PF07748">
    <property type="entry name" value="Glyco_hydro_38C"/>
    <property type="match status" value="1"/>
</dbReference>
<comment type="catalytic activity">
    <reaction evidence="1">
        <text>Hydrolysis of terminal, non-reducing alpha-D-mannose residues in alpha-D-mannosides.</text>
        <dbReference type="EC" id="3.2.1.24"/>
    </reaction>
</comment>
<dbReference type="Pfam" id="PF09261">
    <property type="entry name" value="Alpha-mann_mid"/>
    <property type="match status" value="1"/>
</dbReference>
<evidence type="ECO:0000256" key="3">
    <source>
        <dbReference type="ARBA" id="ARBA00009792"/>
    </source>
</evidence>
<dbReference type="InterPro" id="IPR013780">
    <property type="entry name" value="Glyco_hydro_b"/>
</dbReference>
<dbReference type="Ensembl" id="ENSGAGT00000035128.1">
    <property type="protein sequence ID" value="ENSGAGP00000030981.1"/>
    <property type="gene ID" value="ENSGAGG00000022263.1"/>
</dbReference>
<keyword evidence="4" id="KW-0964">Secreted</keyword>
<dbReference type="Gene3D" id="3.20.110.10">
    <property type="entry name" value="Glycoside hydrolase 38, N terminal domain"/>
    <property type="match status" value="1"/>
</dbReference>
<evidence type="ECO:0000256" key="2">
    <source>
        <dbReference type="ARBA" id="ARBA00004613"/>
    </source>
</evidence>
<dbReference type="InterPro" id="IPR050843">
    <property type="entry name" value="Glycosyl_Hydrlase_38"/>
</dbReference>
<dbReference type="AlphaFoldDB" id="A0A452ISH7"/>
<dbReference type="GO" id="GO:0046872">
    <property type="term" value="F:metal ion binding"/>
    <property type="evidence" value="ECO:0007669"/>
    <property type="project" value="UniProtKB-KW"/>
</dbReference>
<dbReference type="Gene3D" id="2.70.98.30">
    <property type="entry name" value="Golgi alpha-mannosidase II, domain 4"/>
    <property type="match status" value="1"/>
</dbReference>
<comment type="cofactor">
    <cofactor evidence="11">
        <name>Zn(2+)</name>
        <dbReference type="ChEBI" id="CHEBI:29105"/>
    </cofactor>
    <text evidence="11">Binds 1 zinc ion per subunit.</text>
</comment>
<dbReference type="FunFam" id="1.20.1270.50:FF:000005">
    <property type="entry name" value="Alpha-mannosidase"/>
    <property type="match status" value="1"/>
</dbReference>
<dbReference type="InterPro" id="IPR007110">
    <property type="entry name" value="Ig-like_dom"/>
</dbReference>
<organism evidence="15 16">
    <name type="scientific">Gopherus agassizii</name>
    <name type="common">Agassiz's desert tortoise</name>
    <dbReference type="NCBI Taxonomy" id="38772"/>
    <lineage>
        <taxon>Eukaryota</taxon>
        <taxon>Metazoa</taxon>
        <taxon>Chordata</taxon>
        <taxon>Craniata</taxon>
        <taxon>Vertebrata</taxon>
        <taxon>Euteleostomi</taxon>
        <taxon>Archelosauria</taxon>
        <taxon>Testudinata</taxon>
        <taxon>Testudines</taxon>
        <taxon>Cryptodira</taxon>
        <taxon>Durocryptodira</taxon>
        <taxon>Testudinoidea</taxon>
        <taxon>Testudinidae</taxon>
        <taxon>Gopherus</taxon>
    </lineage>
</organism>
<dbReference type="GO" id="GO:0030246">
    <property type="term" value="F:carbohydrate binding"/>
    <property type="evidence" value="ECO:0007669"/>
    <property type="project" value="InterPro"/>
</dbReference>
<dbReference type="InterPro" id="IPR015341">
    <property type="entry name" value="Glyco_hydro_38_cen"/>
</dbReference>
<dbReference type="EC" id="3.2.1.-" evidence="11"/>
<keyword evidence="8 11" id="KW-0862">Zinc</keyword>
<keyword evidence="13" id="KW-0472">Membrane</keyword>
<dbReference type="STRING" id="38772.ENSGAGP00000030981"/>
<dbReference type="Gene3D" id="2.60.40.1180">
    <property type="entry name" value="Golgi alpha-mannosidase II"/>
    <property type="match status" value="1"/>
</dbReference>
<dbReference type="Pfam" id="PF01074">
    <property type="entry name" value="Glyco_hydro_38N"/>
    <property type="match status" value="1"/>
</dbReference>
<comment type="similarity">
    <text evidence="3 11">Belongs to the glycosyl hydrolase 38 family.</text>
</comment>
<dbReference type="SUPFAM" id="SSF74650">
    <property type="entry name" value="Galactose mutarotase-like"/>
    <property type="match status" value="1"/>
</dbReference>
<dbReference type="SUPFAM" id="SSF88688">
    <property type="entry name" value="Families 57/38 glycoside transferase middle domain"/>
    <property type="match status" value="1"/>
</dbReference>
<keyword evidence="9" id="KW-0325">Glycoprotein</keyword>
<dbReference type="Proteomes" id="UP000291020">
    <property type="component" value="Unassembled WGS sequence"/>
</dbReference>
<dbReference type="PANTHER" id="PTHR11607:SF28">
    <property type="entry name" value="EPIDIDYMIS-SPECIFIC ALPHA-MANNOSIDASE"/>
    <property type="match status" value="1"/>
</dbReference>
<dbReference type="PANTHER" id="PTHR11607">
    <property type="entry name" value="ALPHA-MANNOSIDASE"/>
    <property type="match status" value="1"/>
</dbReference>
<dbReference type="InterPro" id="IPR011013">
    <property type="entry name" value="Gal_mutarotase_sf_dom"/>
</dbReference>
<comment type="subcellular location">
    <subcellularLocation>
        <location evidence="2">Secreted</location>
    </subcellularLocation>
</comment>
<feature type="region of interest" description="Disordered" evidence="12">
    <location>
        <begin position="73"/>
        <end position="97"/>
    </location>
</feature>
<accession>A0A452ISH7</accession>
<evidence type="ECO:0000256" key="10">
    <source>
        <dbReference type="ARBA" id="ARBA00023295"/>
    </source>
</evidence>
<reference evidence="15" key="3">
    <citation type="submission" date="2025-09" db="UniProtKB">
        <authorList>
            <consortium name="Ensembl"/>
        </authorList>
    </citation>
    <scope>IDENTIFICATION</scope>
</reference>
<dbReference type="SMART" id="SM00872">
    <property type="entry name" value="Alpha-mann_mid"/>
    <property type="match status" value="1"/>
</dbReference>
<dbReference type="InterPro" id="IPR027291">
    <property type="entry name" value="Glyco_hydro_38_N_sf"/>
</dbReference>
<reference evidence="16" key="1">
    <citation type="journal article" date="2017" name="PLoS ONE">
        <title>The Agassiz's desert tortoise genome provides a resource for the conservation of a threatened species.</title>
        <authorList>
            <person name="Tollis M."/>
            <person name="DeNardo D.F."/>
            <person name="Cornelius J.A."/>
            <person name="Dolby G.A."/>
            <person name="Edwards T."/>
            <person name="Henen B.T."/>
            <person name="Karl A.E."/>
            <person name="Murphy R.W."/>
            <person name="Kusumi K."/>
        </authorList>
    </citation>
    <scope>NUCLEOTIDE SEQUENCE [LARGE SCALE GENOMIC DNA]</scope>
</reference>